<keyword evidence="2" id="KW-0479">Metal-binding</keyword>
<name>A0ABX2DWJ1_9BACL</name>
<comment type="caution">
    <text evidence="6">The sequence shown here is derived from an EMBL/GenBank/DDBJ whole genome shotgun (WGS) entry which is preliminary data.</text>
</comment>
<dbReference type="InterPro" id="IPR023885">
    <property type="entry name" value="4Fe4S-binding_SPASM_dom"/>
</dbReference>
<dbReference type="PANTHER" id="PTHR11228">
    <property type="entry name" value="RADICAL SAM DOMAIN PROTEIN"/>
    <property type="match status" value="1"/>
</dbReference>
<reference evidence="6 7" key="1">
    <citation type="submission" date="2020-05" db="EMBL/GenBank/DDBJ databases">
        <title>Paenibacillus glebae, sp. nov., Paenibacillus humi sp. nov., Paenibacillus pedi sp. nov., Paenibacillus terrestris sp. nov. and Paenibacillus terricola sp. nov., isolated from a forest top soil sample.</title>
        <authorList>
            <person name="Qi S."/>
            <person name="Carlier A."/>
            <person name="Cnockaert M."/>
            <person name="Vandamme P."/>
        </authorList>
    </citation>
    <scope>NUCLEOTIDE SEQUENCE [LARGE SCALE GENOMIC DNA]</scope>
    <source>
        <strain evidence="6 7">LMG 29502</strain>
    </source>
</reference>
<dbReference type="PANTHER" id="PTHR11228:SF7">
    <property type="entry name" value="PQQA PEPTIDE CYCLASE"/>
    <property type="match status" value="1"/>
</dbReference>
<evidence type="ECO:0000313" key="6">
    <source>
        <dbReference type="EMBL" id="NQX48484.1"/>
    </source>
</evidence>
<dbReference type="SUPFAM" id="SSF102114">
    <property type="entry name" value="Radical SAM enzymes"/>
    <property type="match status" value="1"/>
</dbReference>
<dbReference type="InterPro" id="IPR058240">
    <property type="entry name" value="rSAM_sf"/>
</dbReference>
<dbReference type="NCBIfam" id="TIGR04085">
    <property type="entry name" value="rSAM_more_4Fe4S"/>
    <property type="match status" value="1"/>
</dbReference>
<dbReference type="Proteomes" id="UP000711047">
    <property type="component" value="Unassembled WGS sequence"/>
</dbReference>
<protein>
    <submittedName>
        <fullName evidence="6">Radical SAM protein</fullName>
    </submittedName>
</protein>
<dbReference type="SFLD" id="SFLDG01386">
    <property type="entry name" value="main_SPASM_domain-containing"/>
    <property type="match status" value="1"/>
</dbReference>
<dbReference type="InterPro" id="IPR007197">
    <property type="entry name" value="rSAM"/>
</dbReference>
<evidence type="ECO:0000259" key="5">
    <source>
        <dbReference type="PROSITE" id="PS51918"/>
    </source>
</evidence>
<dbReference type="PROSITE" id="PS51918">
    <property type="entry name" value="RADICAL_SAM"/>
    <property type="match status" value="1"/>
</dbReference>
<evidence type="ECO:0000256" key="1">
    <source>
        <dbReference type="ARBA" id="ARBA00022691"/>
    </source>
</evidence>
<dbReference type="InterPro" id="IPR050377">
    <property type="entry name" value="Radical_SAM_PqqE_MftC-like"/>
</dbReference>
<dbReference type="CDD" id="cd01335">
    <property type="entry name" value="Radical_SAM"/>
    <property type="match status" value="1"/>
</dbReference>
<evidence type="ECO:0000256" key="3">
    <source>
        <dbReference type="ARBA" id="ARBA00023004"/>
    </source>
</evidence>
<keyword evidence="1" id="KW-0949">S-adenosyl-L-methionine</keyword>
<proteinExistence type="predicted"/>
<dbReference type="InterPro" id="IPR013785">
    <property type="entry name" value="Aldolase_TIM"/>
</dbReference>
<dbReference type="SFLD" id="SFLDS00029">
    <property type="entry name" value="Radical_SAM"/>
    <property type="match status" value="1"/>
</dbReference>
<keyword evidence="4" id="KW-0411">Iron-sulfur</keyword>
<evidence type="ECO:0000256" key="2">
    <source>
        <dbReference type="ARBA" id="ARBA00022723"/>
    </source>
</evidence>
<keyword evidence="7" id="KW-1185">Reference proteome</keyword>
<evidence type="ECO:0000313" key="7">
    <source>
        <dbReference type="Proteomes" id="UP000711047"/>
    </source>
</evidence>
<accession>A0ABX2DWJ1</accession>
<keyword evidence="3" id="KW-0408">Iron</keyword>
<dbReference type="SFLD" id="SFLDG01067">
    <property type="entry name" value="SPASM/twitch_domain_containing"/>
    <property type="match status" value="1"/>
</dbReference>
<dbReference type="Pfam" id="PF13186">
    <property type="entry name" value="SPASM"/>
    <property type="match status" value="1"/>
</dbReference>
<organism evidence="6 7">
    <name type="scientific">Paenibacillus tritici</name>
    <dbReference type="NCBI Taxonomy" id="1873425"/>
    <lineage>
        <taxon>Bacteria</taxon>
        <taxon>Bacillati</taxon>
        <taxon>Bacillota</taxon>
        <taxon>Bacilli</taxon>
        <taxon>Bacillales</taxon>
        <taxon>Paenibacillaceae</taxon>
        <taxon>Paenibacillus</taxon>
    </lineage>
</organism>
<sequence>MKYVFNPYLQELFHNHQVIVANTKTGDFLKTSKAYYHVLKDMVIAEETEVFLIPTESTAHAEIIQNLSKLFHQLLNIGCILPENHLAHIYKEPLDVVYLALTNKCNLRCKHCSASADINFTDVLTTEKIKEIIDQLVLLKPQAINVTGGEPMMHADIMDILAHLRSKFDGTILLSTNGLFITDKNSGQLPQYVDNISFSVDGYDEESCASIRGKGVFNRVIKSIKQLQSKGFQKISLSMTITSYTIDEGRERFHNLCARLQVEPIVRVLTSAGRAGENSKEIFPEKPIEDDSAIQELSCRLCSPGKRELFIGGDGNIYPCGGLMDSGDFILGTVFDDNLIDLVASANTRADYSRIDQVRPWNVEPCSECNVNLFCHHCISNIHYLQLNQPLFESVCQTQKKQLQQLVWKE</sequence>
<dbReference type="Gene3D" id="3.20.20.70">
    <property type="entry name" value="Aldolase class I"/>
    <property type="match status" value="1"/>
</dbReference>
<feature type="domain" description="Radical SAM core" evidence="5">
    <location>
        <begin position="91"/>
        <end position="307"/>
    </location>
</feature>
<gene>
    <name evidence="6" type="ORF">HQN87_24445</name>
</gene>
<dbReference type="EMBL" id="JABMKX010000015">
    <property type="protein sequence ID" value="NQX48484.1"/>
    <property type="molecule type" value="Genomic_DNA"/>
</dbReference>
<evidence type="ECO:0000256" key="4">
    <source>
        <dbReference type="ARBA" id="ARBA00023014"/>
    </source>
</evidence>
<dbReference type="Pfam" id="PF04055">
    <property type="entry name" value="Radical_SAM"/>
    <property type="match status" value="1"/>
</dbReference>